<protein>
    <submittedName>
        <fullName evidence="3">SCO1431 family membrane protein</fullName>
    </submittedName>
</protein>
<dbReference type="EMBL" id="JAOZYB010000056">
    <property type="protein sequence ID" value="MEB3960564.1"/>
    <property type="molecule type" value="Genomic_DNA"/>
</dbReference>
<feature type="region of interest" description="Disordered" evidence="1">
    <location>
        <begin position="1"/>
        <end position="25"/>
    </location>
</feature>
<evidence type="ECO:0000256" key="1">
    <source>
        <dbReference type="SAM" id="MobiDB-lite"/>
    </source>
</evidence>
<keyword evidence="2" id="KW-0812">Transmembrane</keyword>
<feature type="compositionally biased region" description="Low complexity" evidence="1">
    <location>
        <begin position="1"/>
        <end position="19"/>
    </location>
</feature>
<keyword evidence="2" id="KW-0472">Membrane</keyword>
<evidence type="ECO:0000313" key="3">
    <source>
        <dbReference type="EMBL" id="MEB3960564.1"/>
    </source>
</evidence>
<organism evidence="3 4">
    <name type="scientific">Streptomyces kunmingensis</name>
    <dbReference type="NCBI Taxonomy" id="68225"/>
    <lineage>
        <taxon>Bacteria</taxon>
        <taxon>Bacillati</taxon>
        <taxon>Actinomycetota</taxon>
        <taxon>Actinomycetes</taxon>
        <taxon>Kitasatosporales</taxon>
        <taxon>Streptomycetaceae</taxon>
        <taxon>Streptomyces</taxon>
    </lineage>
</organism>
<feature type="transmembrane region" description="Helical" evidence="2">
    <location>
        <begin position="32"/>
        <end position="50"/>
    </location>
</feature>
<reference evidence="3 4" key="1">
    <citation type="submission" date="2022-10" db="EMBL/GenBank/DDBJ databases">
        <authorList>
            <person name="Xie J."/>
            <person name="Shen N."/>
        </authorList>
    </citation>
    <scope>NUCLEOTIDE SEQUENCE [LARGE SCALE GENOMIC DNA]</scope>
    <source>
        <strain evidence="3 4">DSM 41681</strain>
    </source>
</reference>
<gene>
    <name evidence="3" type="ORF">OKJ48_09955</name>
</gene>
<dbReference type="InterPro" id="IPR047816">
    <property type="entry name" value="SCO1431-like"/>
</dbReference>
<dbReference type="Proteomes" id="UP001352223">
    <property type="component" value="Unassembled WGS sequence"/>
</dbReference>
<dbReference type="RefSeq" id="WP_324767670.1">
    <property type="nucleotide sequence ID" value="NZ_BAAATS010000042.1"/>
</dbReference>
<evidence type="ECO:0000313" key="4">
    <source>
        <dbReference type="Proteomes" id="UP001352223"/>
    </source>
</evidence>
<sequence>MTASSVASTAPAASRARTGGPREDGPKILEHLMGWTFVVVLAMLVTQTGLM</sequence>
<keyword evidence="2" id="KW-1133">Transmembrane helix</keyword>
<keyword evidence="4" id="KW-1185">Reference proteome</keyword>
<name>A0ABU6C7A0_9ACTN</name>
<evidence type="ECO:0000256" key="2">
    <source>
        <dbReference type="SAM" id="Phobius"/>
    </source>
</evidence>
<dbReference type="NCBIfam" id="NF033485">
    <property type="entry name" value="small_SCO1431"/>
    <property type="match status" value="1"/>
</dbReference>
<accession>A0ABU6C7A0</accession>
<comment type="caution">
    <text evidence="3">The sequence shown here is derived from an EMBL/GenBank/DDBJ whole genome shotgun (WGS) entry which is preliminary data.</text>
</comment>
<proteinExistence type="predicted"/>